<dbReference type="GO" id="GO:0016758">
    <property type="term" value="F:hexosyltransferase activity"/>
    <property type="evidence" value="ECO:0007669"/>
    <property type="project" value="UniProtKB-ARBA"/>
</dbReference>
<dbReference type="InterPro" id="IPR001173">
    <property type="entry name" value="Glyco_trans_2-like"/>
</dbReference>
<dbReference type="AlphaFoldDB" id="A0A178IJP2"/>
<dbReference type="Pfam" id="PF00535">
    <property type="entry name" value="Glycos_transf_2"/>
    <property type="match status" value="1"/>
</dbReference>
<proteinExistence type="predicted"/>
<dbReference type="EMBL" id="LRRQ01000094">
    <property type="protein sequence ID" value="OAM89475.1"/>
    <property type="molecule type" value="Genomic_DNA"/>
</dbReference>
<dbReference type="CDD" id="cd00761">
    <property type="entry name" value="Glyco_tranf_GTA_type"/>
    <property type="match status" value="1"/>
</dbReference>
<keyword evidence="3" id="KW-1185">Reference proteome</keyword>
<dbReference type="PANTHER" id="PTHR22916:SF3">
    <property type="entry name" value="UDP-GLCNAC:BETAGAL BETA-1,3-N-ACETYLGLUCOSAMINYLTRANSFERASE-LIKE PROTEIN 1"/>
    <property type="match status" value="1"/>
</dbReference>
<evidence type="ECO:0000313" key="2">
    <source>
        <dbReference type="EMBL" id="OAM89475.1"/>
    </source>
</evidence>
<dbReference type="OrthoDB" id="396512at2"/>
<dbReference type="SUPFAM" id="SSF53448">
    <property type="entry name" value="Nucleotide-diphospho-sugar transferases"/>
    <property type="match status" value="1"/>
</dbReference>
<name>A0A178IJP2_9BACT</name>
<dbReference type="Proteomes" id="UP000078486">
    <property type="component" value="Unassembled WGS sequence"/>
</dbReference>
<comment type="caution">
    <text evidence="2">The sequence shown here is derived from an EMBL/GenBank/DDBJ whole genome shotgun (WGS) entry which is preliminary data.</text>
</comment>
<evidence type="ECO:0000313" key="3">
    <source>
        <dbReference type="Proteomes" id="UP000078486"/>
    </source>
</evidence>
<protein>
    <recommendedName>
        <fullName evidence="1">Glycosyltransferase 2-like domain-containing protein</fullName>
    </recommendedName>
</protein>
<dbReference type="InterPro" id="IPR029044">
    <property type="entry name" value="Nucleotide-diphossugar_trans"/>
</dbReference>
<feature type="non-terminal residue" evidence="2">
    <location>
        <position position="275"/>
    </location>
</feature>
<dbReference type="STRING" id="1184151.AW736_08785"/>
<organism evidence="2 3">
    <name type="scientific">Termitidicoccus mucosus</name>
    <dbReference type="NCBI Taxonomy" id="1184151"/>
    <lineage>
        <taxon>Bacteria</taxon>
        <taxon>Pseudomonadati</taxon>
        <taxon>Verrucomicrobiota</taxon>
        <taxon>Opitutia</taxon>
        <taxon>Opitutales</taxon>
        <taxon>Opitutaceae</taxon>
        <taxon>Termitidicoccus</taxon>
    </lineage>
</organism>
<gene>
    <name evidence="2" type="ORF">AW736_08785</name>
</gene>
<sequence length="275" mass="31426">MQHSQFCPQDIEILVTTYNRAAYLKAALTSIVNQTIKGIPITVLDNASTDNTQAIVESFGHHKVIYSRARENGGGIANAKRGQALAHARYVMLLHDDDILHPQFLERVLQCLNYFSDVALIASRFTRFWSRPDELSVYPEFYKPSKNLRQRYFFFQNDPSSFAAGLLWPKSQSCVSGMVVRNDLFKTVDLDALSYDYGKNMDWPYMIGLSSMGNAIVVEDPSSLFYRIHEGQDSLCDNTGVTADQFLRWGKLFYRKLIESANTSRYRGLFDRKIV</sequence>
<evidence type="ECO:0000259" key="1">
    <source>
        <dbReference type="Pfam" id="PF00535"/>
    </source>
</evidence>
<dbReference type="Gene3D" id="3.90.550.10">
    <property type="entry name" value="Spore Coat Polysaccharide Biosynthesis Protein SpsA, Chain A"/>
    <property type="match status" value="1"/>
</dbReference>
<accession>A0A178IJP2</accession>
<dbReference type="PANTHER" id="PTHR22916">
    <property type="entry name" value="GLYCOSYLTRANSFERASE"/>
    <property type="match status" value="1"/>
</dbReference>
<reference evidence="2 3" key="1">
    <citation type="submission" date="2016-01" db="EMBL/GenBank/DDBJ databases">
        <title>High potential of lignocellulose degradation of a new Verrucomicrobia species.</title>
        <authorList>
            <person name="Wang Y."/>
            <person name="Shi Y."/>
            <person name="Qiu Z."/>
            <person name="Liu S."/>
            <person name="Yang H."/>
        </authorList>
    </citation>
    <scope>NUCLEOTIDE SEQUENCE [LARGE SCALE GENOMIC DNA]</scope>
    <source>
        <strain evidence="2 3">TSB47</strain>
    </source>
</reference>
<dbReference type="RefSeq" id="WP_068769946.1">
    <property type="nucleotide sequence ID" value="NZ_KV441840.1"/>
</dbReference>
<feature type="domain" description="Glycosyltransferase 2-like" evidence="1">
    <location>
        <begin position="13"/>
        <end position="139"/>
    </location>
</feature>